<name>A0A5C4N543_9RHOB</name>
<proteinExistence type="predicted"/>
<keyword evidence="3" id="KW-1185">Reference proteome</keyword>
<feature type="signal peptide" evidence="1">
    <location>
        <begin position="1"/>
        <end position="27"/>
    </location>
</feature>
<gene>
    <name evidence="2" type="ORF">FHG71_18785</name>
</gene>
<keyword evidence="1" id="KW-0732">Signal</keyword>
<feature type="chain" id="PRO_5022966682" evidence="1">
    <location>
        <begin position="28"/>
        <end position="475"/>
    </location>
</feature>
<sequence>MLNFSYLRRHDLSLALTLALLGSGAQAQVTERTGLFAESERATASADVAIDNVGALHMGYVHWEPEVEGAEAVYATCAGGAAACASFEAWSTVELIPAASRVQVAVTVDGRPRLLIVSTSQTQGGGYDYSYAECNAGCTDRANWTVTPIAMSWDNSMSAIMADRTPQRTFLLDAEGRPQFLYSDRNYFVEPDHYGTFWMTCKVDCTDRANWTETDIAHHSEYDTEIFDAPALTLTPDGRPRIVSRIFAIGENGEDAPEGLYYLTCDTSCTHSTSWQRVWLAQAGSGSYPSPSWDLEIDFQGRPRIAFFAGDGMEPADLSHTLIYLWCDGSDCLSSVEAWTGTVVVGEGHGEMVDLELTPEGHPRMAFRTNGGELAFSTCDTACETQDQAVWASNLIEGQGDLANERPTALPFTCDGEVWEGIGPQLLLPADDRPLVAYDVSVEGRCLYEDYQQPNEVFYDFHGLWRGARIVSFAP</sequence>
<accession>A0A5C4N543</accession>
<dbReference type="Proteomes" id="UP000305709">
    <property type="component" value="Unassembled WGS sequence"/>
</dbReference>
<protein>
    <submittedName>
        <fullName evidence="2">Uncharacterized protein</fullName>
    </submittedName>
</protein>
<evidence type="ECO:0000313" key="2">
    <source>
        <dbReference type="EMBL" id="TNC63986.1"/>
    </source>
</evidence>
<evidence type="ECO:0000313" key="3">
    <source>
        <dbReference type="Proteomes" id="UP000305709"/>
    </source>
</evidence>
<evidence type="ECO:0000256" key="1">
    <source>
        <dbReference type="SAM" id="SignalP"/>
    </source>
</evidence>
<organism evidence="2 3">
    <name type="scientific">Rubellimicrobium roseum</name>
    <dbReference type="NCBI Taxonomy" id="687525"/>
    <lineage>
        <taxon>Bacteria</taxon>
        <taxon>Pseudomonadati</taxon>
        <taxon>Pseudomonadota</taxon>
        <taxon>Alphaproteobacteria</taxon>
        <taxon>Rhodobacterales</taxon>
        <taxon>Roseobacteraceae</taxon>
        <taxon>Rubellimicrobium</taxon>
    </lineage>
</organism>
<comment type="caution">
    <text evidence="2">The sequence shown here is derived from an EMBL/GenBank/DDBJ whole genome shotgun (WGS) entry which is preliminary data.</text>
</comment>
<dbReference type="RefSeq" id="WP_139083238.1">
    <property type="nucleotide sequence ID" value="NZ_VDFV01000045.1"/>
</dbReference>
<reference evidence="2 3" key="1">
    <citation type="submission" date="2019-06" db="EMBL/GenBank/DDBJ databases">
        <authorList>
            <person name="Jiang L."/>
        </authorList>
    </citation>
    <scope>NUCLEOTIDE SEQUENCE [LARGE SCALE GENOMIC DNA]</scope>
    <source>
        <strain evidence="2 3">YIM 48858</strain>
    </source>
</reference>
<dbReference type="AlphaFoldDB" id="A0A5C4N543"/>
<dbReference type="EMBL" id="VDFV01000045">
    <property type="protein sequence ID" value="TNC63986.1"/>
    <property type="molecule type" value="Genomic_DNA"/>
</dbReference>
<dbReference type="OrthoDB" id="8477761at2"/>